<dbReference type="AlphaFoldDB" id="A0A1I6ABB0"/>
<organism evidence="2 3">
    <name type="scientific">Roseivivax halotolerans</name>
    <dbReference type="NCBI Taxonomy" id="93684"/>
    <lineage>
        <taxon>Bacteria</taxon>
        <taxon>Pseudomonadati</taxon>
        <taxon>Pseudomonadota</taxon>
        <taxon>Alphaproteobacteria</taxon>
        <taxon>Rhodobacterales</taxon>
        <taxon>Roseobacteraceae</taxon>
        <taxon>Roseivivax</taxon>
    </lineage>
</organism>
<dbReference type="GO" id="GO:0015074">
    <property type="term" value="P:DNA integration"/>
    <property type="evidence" value="ECO:0007669"/>
    <property type="project" value="InterPro"/>
</dbReference>
<dbReference type="InterPro" id="IPR013762">
    <property type="entry name" value="Integrase-like_cat_sf"/>
</dbReference>
<name>A0A1I6ABB0_9RHOB</name>
<dbReference type="Proteomes" id="UP000243106">
    <property type="component" value="Unassembled WGS sequence"/>
</dbReference>
<evidence type="ECO:0000313" key="2">
    <source>
        <dbReference type="EMBL" id="SFQ66008.1"/>
    </source>
</evidence>
<keyword evidence="1" id="KW-0233">DNA recombination</keyword>
<dbReference type="STRING" id="93684.SAMN05421853_1174"/>
<dbReference type="GO" id="GO:0003677">
    <property type="term" value="F:DNA binding"/>
    <property type="evidence" value="ECO:0007669"/>
    <property type="project" value="InterPro"/>
</dbReference>
<accession>A0A1I6ABB0</accession>
<proteinExistence type="predicted"/>
<keyword evidence="3" id="KW-1185">Reference proteome</keyword>
<evidence type="ECO:0000256" key="1">
    <source>
        <dbReference type="ARBA" id="ARBA00023172"/>
    </source>
</evidence>
<sequence>MTQLAEITTLTPAQANSVLMELLRSELADLLQRYDSGALFAETDACRIEEAREALKASARARDFSALTPRLKDAARIAGVDLPNDLPTGLALQGATLKRQLLDIKTASLELEDPRHLARDVVARFSDKPVDKFVAPTILLEDAIAETYRLYPSKDMKGNIDAIAKLARYHFGNCAITSITKTRQEEFFTWMTRLPKVHGKKHGRNRFEKTGKLLDKNAEIAEADADDALIIAEIRAKDLSVPEKRELLAERLTPRLARLTIRRNRDGLSRIFKAAVELGAEVPPMVGYKDIDRIVKASNVSDDALHMRVTQPKIRLPWSAERLSAFLKSPIFTDHSSPHRRWKRGQVITRDGTYWIPLFWLAVGTRDEEIVLAPRRALVLRNGVYGLLLHSKTEDGERFLPIPQVLLDLGFIDWVRALPDDHGPLLFPDAAKRSETGKASENFSRSMGRMLSRLGLKDFDEDFYALRKTFLSMLSQHGVEDGLRQAIAGHHRHAIINKHYTAHRTVEMKAAVDRADFGLTISHSPRHGFPIIRDCNLGGAIQVGVEVILGADESVECVTFRPDSQSSPILSVDLKTLPEAPKERKAIYRDLVRSARRIVEQYDIRLPKSPIKRRAFEGFLASA</sequence>
<protein>
    <recommendedName>
        <fullName evidence="4">Phage integrase family protein</fullName>
    </recommendedName>
</protein>
<dbReference type="EMBL" id="FOXV01000017">
    <property type="protein sequence ID" value="SFQ66008.1"/>
    <property type="molecule type" value="Genomic_DNA"/>
</dbReference>
<dbReference type="SUPFAM" id="SSF56349">
    <property type="entry name" value="DNA breaking-rejoining enzymes"/>
    <property type="match status" value="1"/>
</dbReference>
<evidence type="ECO:0000313" key="3">
    <source>
        <dbReference type="Proteomes" id="UP000243106"/>
    </source>
</evidence>
<dbReference type="InterPro" id="IPR011010">
    <property type="entry name" value="DNA_brk_join_enz"/>
</dbReference>
<dbReference type="Gene3D" id="1.10.443.10">
    <property type="entry name" value="Intergrase catalytic core"/>
    <property type="match status" value="1"/>
</dbReference>
<gene>
    <name evidence="2" type="ORF">SAMN05421853_1174</name>
</gene>
<dbReference type="GO" id="GO:0006310">
    <property type="term" value="P:DNA recombination"/>
    <property type="evidence" value="ECO:0007669"/>
    <property type="project" value="UniProtKB-KW"/>
</dbReference>
<evidence type="ECO:0008006" key="4">
    <source>
        <dbReference type="Google" id="ProtNLM"/>
    </source>
</evidence>
<reference evidence="3" key="1">
    <citation type="submission" date="2016-10" db="EMBL/GenBank/DDBJ databases">
        <authorList>
            <person name="Varghese N."/>
            <person name="Submissions S."/>
        </authorList>
    </citation>
    <scope>NUCLEOTIDE SEQUENCE [LARGE SCALE GENOMIC DNA]</scope>
    <source>
        <strain evidence="3">JCM 10271</strain>
    </source>
</reference>